<organism evidence="1 2">
    <name type="scientific">Eumeta variegata</name>
    <name type="common">Bagworm moth</name>
    <name type="synonym">Eumeta japonica</name>
    <dbReference type="NCBI Taxonomy" id="151549"/>
    <lineage>
        <taxon>Eukaryota</taxon>
        <taxon>Metazoa</taxon>
        <taxon>Ecdysozoa</taxon>
        <taxon>Arthropoda</taxon>
        <taxon>Hexapoda</taxon>
        <taxon>Insecta</taxon>
        <taxon>Pterygota</taxon>
        <taxon>Neoptera</taxon>
        <taxon>Endopterygota</taxon>
        <taxon>Lepidoptera</taxon>
        <taxon>Glossata</taxon>
        <taxon>Ditrysia</taxon>
        <taxon>Tineoidea</taxon>
        <taxon>Psychidae</taxon>
        <taxon>Oiketicinae</taxon>
        <taxon>Eumeta</taxon>
    </lineage>
</organism>
<evidence type="ECO:0000313" key="2">
    <source>
        <dbReference type="Proteomes" id="UP000299102"/>
    </source>
</evidence>
<protein>
    <submittedName>
        <fullName evidence="1">Uncharacterized protein</fullName>
    </submittedName>
</protein>
<comment type="caution">
    <text evidence="1">The sequence shown here is derived from an EMBL/GenBank/DDBJ whole genome shotgun (WGS) entry which is preliminary data.</text>
</comment>
<reference evidence="1 2" key="1">
    <citation type="journal article" date="2019" name="Commun. Biol.">
        <title>The bagworm genome reveals a unique fibroin gene that provides high tensile strength.</title>
        <authorList>
            <person name="Kono N."/>
            <person name="Nakamura H."/>
            <person name="Ohtoshi R."/>
            <person name="Tomita M."/>
            <person name="Numata K."/>
            <person name="Arakawa K."/>
        </authorList>
    </citation>
    <scope>NUCLEOTIDE SEQUENCE [LARGE SCALE GENOMIC DNA]</scope>
</reference>
<proteinExistence type="predicted"/>
<dbReference type="Proteomes" id="UP000299102">
    <property type="component" value="Unassembled WGS sequence"/>
</dbReference>
<dbReference type="AlphaFoldDB" id="A0A4C1UR38"/>
<sequence length="227" mass="25234">MRYLTGLRGRIVVVKDEFAVKMIFANTFGNCTRRLTVMYIANEVITCTSEFTESAIPINARLGFQPESTSLRCKYRLQKKTIPSGRHPRYRSLCSPRPTRGRTRHCSCGVTTGVLWVIAKSGRRSAPPGRPRLSTASVISQEDGQADIAFGTCARPRSVYIRRVEVSGLPPEVAMLPADIATAAGGRAGILIAFRIKDLEHVHVFDKEKWRRGTPDRSEASTHFSVK</sequence>
<name>A0A4C1UR38_EUMVA</name>
<accession>A0A4C1UR38</accession>
<dbReference type="EMBL" id="BGZK01000210">
    <property type="protein sequence ID" value="GBP28680.1"/>
    <property type="molecule type" value="Genomic_DNA"/>
</dbReference>
<evidence type="ECO:0000313" key="1">
    <source>
        <dbReference type="EMBL" id="GBP28680.1"/>
    </source>
</evidence>
<keyword evidence="2" id="KW-1185">Reference proteome</keyword>
<gene>
    <name evidence="1" type="ORF">EVAR_19721_1</name>
</gene>